<accession>A0A1K2IQR9</accession>
<organism evidence="2 3">
    <name type="scientific">Flaviramulus basaltis</name>
    <dbReference type="NCBI Taxonomy" id="369401"/>
    <lineage>
        <taxon>Bacteria</taxon>
        <taxon>Pseudomonadati</taxon>
        <taxon>Bacteroidota</taxon>
        <taxon>Flavobacteriia</taxon>
        <taxon>Flavobacteriales</taxon>
        <taxon>Flavobacteriaceae</taxon>
        <taxon>Flaviramulus</taxon>
    </lineage>
</organism>
<dbReference type="Proteomes" id="UP000182544">
    <property type="component" value="Unassembled WGS sequence"/>
</dbReference>
<keyword evidence="3" id="KW-1185">Reference proteome</keyword>
<evidence type="ECO:0000313" key="2">
    <source>
        <dbReference type="EMBL" id="SFZ94777.1"/>
    </source>
</evidence>
<dbReference type="Pfam" id="PF14376">
    <property type="entry name" value="Haem_bd"/>
    <property type="match status" value="1"/>
</dbReference>
<name>A0A1K2IQR9_9FLAO</name>
<gene>
    <name evidence="2" type="ORF">SAMN05428642_10567</name>
</gene>
<feature type="domain" description="Haem-binding" evidence="1">
    <location>
        <begin position="20"/>
        <end position="155"/>
    </location>
</feature>
<dbReference type="STRING" id="369401.SAMN05428642_10567"/>
<reference evidence="2 3" key="1">
    <citation type="submission" date="2016-10" db="EMBL/GenBank/DDBJ databases">
        <authorList>
            <person name="de Groot N.N."/>
        </authorList>
    </citation>
    <scope>NUCLEOTIDE SEQUENCE [LARGE SCALE GENOMIC DNA]</scope>
    <source>
        <strain evidence="2 3">DSM 18180</strain>
    </source>
</reference>
<dbReference type="SMART" id="SM01235">
    <property type="entry name" value="Haem_bd"/>
    <property type="match status" value="1"/>
</dbReference>
<evidence type="ECO:0000313" key="3">
    <source>
        <dbReference type="Proteomes" id="UP000182544"/>
    </source>
</evidence>
<dbReference type="InterPro" id="IPR025992">
    <property type="entry name" value="Haem-bd"/>
</dbReference>
<protein>
    <submittedName>
        <fullName evidence="2">Haem-binding domain-containing protein</fullName>
    </submittedName>
</protein>
<dbReference type="AlphaFoldDB" id="A0A1K2IQR9"/>
<proteinExistence type="predicted"/>
<evidence type="ECO:0000259" key="1">
    <source>
        <dbReference type="SMART" id="SM01235"/>
    </source>
</evidence>
<sequence>MLKSKLTKMKIVKIIVLVLLVAFVGIQFVPTERNQSDVVPKTDFMLVNDVPKEIENKLQVSCYDCHSNNTAYPWYNKIQPVAWFMEDHIKKGKEELNFNEWADYSDRRKKSKLKSIISQIKDDEMPLSSYTLIHKDASFSEDDKKKVITWLTQLKDN</sequence>
<dbReference type="EMBL" id="FPKV01000005">
    <property type="protein sequence ID" value="SFZ94777.1"/>
    <property type="molecule type" value="Genomic_DNA"/>
</dbReference>